<accession>A0AA39YHM5</accession>
<dbReference type="Proteomes" id="UP001174936">
    <property type="component" value="Unassembled WGS sequence"/>
</dbReference>
<evidence type="ECO:0000313" key="1">
    <source>
        <dbReference type="EMBL" id="KAK0651671.1"/>
    </source>
</evidence>
<dbReference type="EMBL" id="JAULSV010000002">
    <property type="protein sequence ID" value="KAK0651671.1"/>
    <property type="molecule type" value="Genomic_DNA"/>
</dbReference>
<proteinExistence type="predicted"/>
<keyword evidence="2" id="KW-1185">Reference proteome</keyword>
<gene>
    <name evidence="1" type="ORF">B0T16DRAFT_84475</name>
</gene>
<dbReference type="AlphaFoldDB" id="A0AA39YHM5"/>
<protein>
    <submittedName>
        <fullName evidence="1">Uncharacterized protein</fullName>
    </submittedName>
</protein>
<reference evidence="1" key="1">
    <citation type="submission" date="2023-06" db="EMBL/GenBank/DDBJ databases">
        <title>Genome-scale phylogeny and comparative genomics of the fungal order Sordariales.</title>
        <authorList>
            <consortium name="Lawrence Berkeley National Laboratory"/>
            <person name="Hensen N."/>
            <person name="Bonometti L."/>
            <person name="Westerberg I."/>
            <person name="Brannstrom I.O."/>
            <person name="Guillou S."/>
            <person name="Cros-Aarteil S."/>
            <person name="Calhoun S."/>
            <person name="Haridas S."/>
            <person name="Kuo A."/>
            <person name="Mondo S."/>
            <person name="Pangilinan J."/>
            <person name="Riley R."/>
            <person name="Labutti K."/>
            <person name="Andreopoulos B."/>
            <person name="Lipzen A."/>
            <person name="Chen C."/>
            <person name="Yanf M."/>
            <person name="Daum C."/>
            <person name="Ng V."/>
            <person name="Clum A."/>
            <person name="Steindorff A."/>
            <person name="Ohm R."/>
            <person name="Martin F."/>
            <person name="Silar P."/>
            <person name="Natvig D."/>
            <person name="Lalanne C."/>
            <person name="Gautier V."/>
            <person name="Ament-Velasquez S.L."/>
            <person name="Kruys A."/>
            <person name="Hutchinson M.I."/>
            <person name="Powell A.J."/>
            <person name="Barry K."/>
            <person name="Miller A.N."/>
            <person name="Grigoriev I.V."/>
            <person name="Debuchy R."/>
            <person name="Gladieux P."/>
            <person name="Thoren M.H."/>
            <person name="Johannesson H."/>
        </authorList>
    </citation>
    <scope>NUCLEOTIDE SEQUENCE</scope>
    <source>
        <strain evidence="1">SMH2532-1</strain>
    </source>
</reference>
<comment type="caution">
    <text evidence="1">The sequence shown here is derived from an EMBL/GenBank/DDBJ whole genome shotgun (WGS) entry which is preliminary data.</text>
</comment>
<name>A0AA39YHM5_9PEZI</name>
<evidence type="ECO:0000313" key="2">
    <source>
        <dbReference type="Proteomes" id="UP001174936"/>
    </source>
</evidence>
<organism evidence="1 2">
    <name type="scientific">Cercophora newfieldiana</name>
    <dbReference type="NCBI Taxonomy" id="92897"/>
    <lineage>
        <taxon>Eukaryota</taxon>
        <taxon>Fungi</taxon>
        <taxon>Dikarya</taxon>
        <taxon>Ascomycota</taxon>
        <taxon>Pezizomycotina</taxon>
        <taxon>Sordariomycetes</taxon>
        <taxon>Sordariomycetidae</taxon>
        <taxon>Sordariales</taxon>
        <taxon>Lasiosphaeriaceae</taxon>
        <taxon>Cercophora</taxon>
    </lineage>
</organism>
<sequence>MFHHWGESLCHSPFLALAIGEGALTSKFYISATFRTQSSSCFFVFCLARGAMRFGFPFLFPGFLFHTGFFSSRHNTYSCFVVSNGTKQNGWETEGKKRQTDDHERGKRTTIIPAFFMGRKGTAGGVFMGIPVCGKAYTNWRRAECMCVCLCVCVCVVLSDGDGCGWRGLSETLRRRGWARPKWGDWGAENQNNEVSFWTTGSKQVNRVLIMML</sequence>